<feature type="transmembrane region" description="Helical" evidence="9">
    <location>
        <begin position="553"/>
        <end position="571"/>
    </location>
</feature>
<dbReference type="SUPFAM" id="SSF53850">
    <property type="entry name" value="Periplasmic binding protein-like II"/>
    <property type="match status" value="1"/>
</dbReference>
<evidence type="ECO:0000256" key="7">
    <source>
        <dbReference type="ARBA" id="ARBA00023170"/>
    </source>
</evidence>
<evidence type="ECO:0000256" key="1">
    <source>
        <dbReference type="ARBA" id="ARBA00004651"/>
    </source>
</evidence>
<evidence type="ECO:0000256" key="8">
    <source>
        <dbReference type="ARBA" id="ARBA00023180"/>
    </source>
</evidence>
<dbReference type="Pfam" id="PF00060">
    <property type="entry name" value="Lig_chan"/>
    <property type="match status" value="1"/>
</dbReference>
<dbReference type="GO" id="GO:0015276">
    <property type="term" value="F:ligand-gated monoatomic ion channel activity"/>
    <property type="evidence" value="ECO:0007669"/>
    <property type="project" value="InterPro"/>
</dbReference>
<dbReference type="EMBL" id="JALNTZ010000002">
    <property type="protein sequence ID" value="KAJ3663257.1"/>
    <property type="molecule type" value="Genomic_DNA"/>
</dbReference>
<gene>
    <name evidence="11" type="ORF">Zmor_007560</name>
</gene>
<dbReference type="GO" id="GO:0005886">
    <property type="term" value="C:plasma membrane"/>
    <property type="evidence" value="ECO:0007669"/>
    <property type="project" value="UniProtKB-SubCell"/>
</dbReference>
<dbReference type="InterPro" id="IPR052192">
    <property type="entry name" value="Insect_Ionotropic_Sensory_Rcpt"/>
</dbReference>
<sequence length="590" mass="68911">MNLTSLLILSRVLNYEKIWSKDHCFLNLINHFSNFGSTLCTHSKSDVEWIRASFFEGELTFLTSDYAKSLKNEEFVIINNVIYVIEFCVLEEIHSAVEKLKRHKFWNFKSKFLLVYLGTKLKKKAKFVVKGWFQHIWTLSVYDIVFFTFGTSTTYFWYPYSSTLLEKNSCWIRNEFTKTITVNQVPKLLIPNPLRVQVVFYKPYVISKKSGRDIRIVTELAKILQTELLVTHSDQPFDFGYLLPNGTITGMFGSVYYQKADLAIGSFILNLDRYRFIDTSYSYYNEHFYWCVPRATKLSPWKEVFAAMNLETWCLILGIYIIVAVLLWCFSLLKKSETFYKNISNCFFVNFCILLGVCAGVWPKSRSMKALVLFWAFVCLVLDAMYATKFISLMNVGTNEEQINTKEKLLDSDLEIWLQTSTQRIFGDSPSLIPFFKKHYKYCSSEKECVDEVVYSKTSGAFVVESFILYIQNQYMGSNNLPLFYCFSSGIDVSLIVIGMKKEFVLKEYIDKVLQQFVEGGFIELWRRQTFVMYTAQNGDNLKKTVNFDFVKAPLFCWSVGIIFAFCVFFLENVTIRFKMLIKSAMKLHN</sequence>
<evidence type="ECO:0000313" key="11">
    <source>
        <dbReference type="EMBL" id="KAJ3663257.1"/>
    </source>
</evidence>
<dbReference type="Gene3D" id="1.10.287.70">
    <property type="match status" value="1"/>
</dbReference>
<keyword evidence="6 9" id="KW-0472">Membrane</keyword>
<evidence type="ECO:0000313" key="12">
    <source>
        <dbReference type="Proteomes" id="UP001168821"/>
    </source>
</evidence>
<feature type="transmembrane region" description="Helical" evidence="9">
    <location>
        <begin position="368"/>
        <end position="386"/>
    </location>
</feature>
<evidence type="ECO:0000256" key="3">
    <source>
        <dbReference type="ARBA" id="ARBA00022475"/>
    </source>
</evidence>
<dbReference type="PANTHER" id="PTHR42643:SF30">
    <property type="entry name" value="IONOTROPIC RECEPTOR 40A-RELATED"/>
    <property type="match status" value="1"/>
</dbReference>
<keyword evidence="8" id="KW-0325">Glycoprotein</keyword>
<evidence type="ECO:0000256" key="2">
    <source>
        <dbReference type="ARBA" id="ARBA00008685"/>
    </source>
</evidence>
<evidence type="ECO:0000256" key="5">
    <source>
        <dbReference type="ARBA" id="ARBA00022989"/>
    </source>
</evidence>
<keyword evidence="7" id="KW-0675">Receptor</keyword>
<dbReference type="GO" id="GO:0050906">
    <property type="term" value="P:detection of stimulus involved in sensory perception"/>
    <property type="evidence" value="ECO:0007669"/>
    <property type="project" value="UniProtKB-ARBA"/>
</dbReference>
<keyword evidence="12" id="KW-1185">Reference proteome</keyword>
<comment type="caution">
    <text evidence="11">The sequence shown here is derived from an EMBL/GenBank/DDBJ whole genome shotgun (WGS) entry which is preliminary data.</text>
</comment>
<feature type="domain" description="Ionotropic glutamate receptor C-terminal" evidence="10">
    <location>
        <begin position="310"/>
        <end position="464"/>
    </location>
</feature>
<feature type="transmembrane region" description="Helical" evidence="9">
    <location>
        <begin position="345"/>
        <end position="362"/>
    </location>
</feature>
<reference evidence="11" key="1">
    <citation type="journal article" date="2023" name="G3 (Bethesda)">
        <title>Whole genome assemblies of Zophobas morio and Tenebrio molitor.</title>
        <authorList>
            <person name="Kaur S."/>
            <person name="Stinson S.A."/>
            <person name="diCenzo G.C."/>
        </authorList>
    </citation>
    <scope>NUCLEOTIDE SEQUENCE</scope>
    <source>
        <strain evidence="11">QUZm001</strain>
    </source>
</reference>
<evidence type="ECO:0000259" key="10">
    <source>
        <dbReference type="Pfam" id="PF00060"/>
    </source>
</evidence>
<protein>
    <recommendedName>
        <fullName evidence="10">Ionotropic glutamate receptor C-terminal domain-containing protein</fullName>
    </recommendedName>
</protein>
<evidence type="ECO:0000256" key="6">
    <source>
        <dbReference type="ARBA" id="ARBA00023136"/>
    </source>
</evidence>
<comment type="similarity">
    <text evidence="2">Belongs to the glutamate-gated ion channel (TC 1.A.10.1) family.</text>
</comment>
<feature type="transmembrane region" description="Helical" evidence="9">
    <location>
        <begin position="315"/>
        <end position="333"/>
    </location>
</feature>
<dbReference type="PANTHER" id="PTHR42643">
    <property type="entry name" value="IONOTROPIC RECEPTOR 20A-RELATED"/>
    <property type="match status" value="1"/>
</dbReference>
<comment type="subcellular location">
    <subcellularLocation>
        <location evidence="1">Cell membrane</location>
        <topology evidence="1">Multi-pass membrane protein</topology>
    </subcellularLocation>
</comment>
<dbReference type="AlphaFoldDB" id="A0AA38ITV8"/>
<dbReference type="Proteomes" id="UP001168821">
    <property type="component" value="Unassembled WGS sequence"/>
</dbReference>
<evidence type="ECO:0000256" key="9">
    <source>
        <dbReference type="SAM" id="Phobius"/>
    </source>
</evidence>
<accession>A0AA38ITV8</accession>
<dbReference type="InterPro" id="IPR001320">
    <property type="entry name" value="Iontro_rcpt_C"/>
</dbReference>
<name>A0AA38ITV8_9CUCU</name>
<proteinExistence type="inferred from homology"/>
<keyword evidence="3" id="KW-1003">Cell membrane</keyword>
<dbReference type="Gene3D" id="3.40.190.10">
    <property type="entry name" value="Periplasmic binding protein-like II"/>
    <property type="match status" value="1"/>
</dbReference>
<keyword evidence="4 9" id="KW-0812">Transmembrane</keyword>
<feature type="transmembrane region" description="Helical" evidence="9">
    <location>
        <begin position="481"/>
        <end position="500"/>
    </location>
</feature>
<evidence type="ECO:0000256" key="4">
    <source>
        <dbReference type="ARBA" id="ARBA00022692"/>
    </source>
</evidence>
<keyword evidence="5 9" id="KW-1133">Transmembrane helix</keyword>
<organism evidence="11 12">
    <name type="scientific">Zophobas morio</name>
    <dbReference type="NCBI Taxonomy" id="2755281"/>
    <lineage>
        <taxon>Eukaryota</taxon>
        <taxon>Metazoa</taxon>
        <taxon>Ecdysozoa</taxon>
        <taxon>Arthropoda</taxon>
        <taxon>Hexapoda</taxon>
        <taxon>Insecta</taxon>
        <taxon>Pterygota</taxon>
        <taxon>Neoptera</taxon>
        <taxon>Endopterygota</taxon>
        <taxon>Coleoptera</taxon>
        <taxon>Polyphaga</taxon>
        <taxon>Cucujiformia</taxon>
        <taxon>Tenebrionidae</taxon>
        <taxon>Zophobas</taxon>
    </lineage>
</organism>